<evidence type="ECO:0000313" key="1">
    <source>
        <dbReference type="EMBL" id="KAA6337123.1"/>
    </source>
</evidence>
<proteinExistence type="predicted"/>
<protein>
    <submittedName>
        <fullName evidence="1">Uncharacterized protein</fullName>
    </submittedName>
</protein>
<gene>
    <name evidence="1" type="ORF">EZS27_014758</name>
</gene>
<comment type="caution">
    <text evidence="1">The sequence shown here is derived from an EMBL/GenBank/DDBJ whole genome shotgun (WGS) entry which is preliminary data.</text>
</comment>
<organism evidence="1">
    <name type="scientific">termite gut metagenome</name>
    <dbReference type="NCBI Taxonomy" id="433724"/>
    <lineage>
        <taxon>unclassified sequences</taxon>
        <taxon>metagenomes</taxon>
        <taxon>organismal metagenomes</taxon>
    </lineage>
</organism>
<sequence length="51" mass="5822">VSIHVKHYPLFNLLQASAQAKVIKYSEINVESGELKLRVIPRPLYLHVPVL</sequence>
<reference evidence="1" key="1">
    <citation type="submission" date="2019-03" db="EMBL/GenBank/DDBJ databases">
        <title>Single cell metagenomics reveals metabolic interactions within the superorganism composed of flagellate Streblomastix strix and complex community of Bacteroidetes bacteria on its surface.</title>
        <authorList>
            <person name="Treitli S.C."/>
            <person name="Kolisko M."/>
            <person name="Husnik F."/>
            <person name="Keeling P."/>
            <person name="Hampl V."/>
        </authorList>
    </citation>
    <scope>NUCLEOTIDE SEQUENCE</scope>
    <source>
        <strain evidence="1">STM</strain>
    </source>
</reference>
<dbReference type="AlphaFoldDB" id="A0A5J4RVZ7"/>
<feature type="non-terminal residue" evidence="1">
    <location>
        <position position="1"/>
    </location>
</feature>
<accession>A0A5J4RVZ7</accession>
<dbReference type="EMBL" id="SNRY01000728">
    <property type="protein sequence ID" value="KAA6337123.1"/>
    <property type="molecule type" value="Genomic_DNA"/>
</dbReference>
<name>A0A5J4RVZ7_9ZZZZ</name>